<reference evidence="1" key="1">
    <citation type="journal article" date="2015" name="Nature">
        <title>Complex archaea that bridge the gap between prokaryotes and eukaryotes.</title>
        <authorList>
            <person name="Spang A."/>
            <person name="Saw J.H."/>
            <person name="Jorgensen S.L."/>
            <person name="Zaremba-Niedzwiedzka K."/>
            <person name="Martijn J."/>
            <person name="Lind A.E."/>
            <person name="van Eijk R."/>
            <person name="Schleper C."/>
            <person name="Guy L."/>
            <person name="Ettema T.J."/>
        </authorList>
    </citation>
    <scope>NUCLEOTIDE SEQUENCE</scope>
</reference>
<sequence>GGILPATGAPRITEVFYIKPTEGTAIQNGVGTLTVEAHRIYAGVDELLSTGSIQLYEGSTLITVANGYAAGSDGYTGVLDAGDISGFAIVELKDGPSGGILDSITLVDIDDGADGDDAIYGSIEPENGLAWTQAVNGGAWTPAQQTSDLDCTFYQAGVAVARIARRVTLTSADGALAATTTAHKDGDLNTGRVTVTVTGGGSMAINVEFAYSFGGELATVAETLKSVQGGDDGGTGGTGDDGLSVFTANVFKRSATPPSTPAVDDGSYNFTTNVLTPPSGWSGTLPAGTDPLYVSTGSFSIVGPTGIDTTVIWTSPDLFVQDGGVGQPGNIRHLIYDDLDTTQLAAGQSRYAMLTDRAVHTSGSQNNFHLTDGILLNKADFDGANQSLFYSTVEVEDRIAFWISATRFLVFEVDETFTTVGTGAAEAYKFGVFLVDALDPDPTVNIPTSAGTPVQFQFNVTPTLDGNLLDDPDFDFSSSLPVMNFSDEDDPNFWDNITHWVGIKSHTSPSTSPGTYGWTFNSGTGPNNSNTISLITAIPITSGNAHAWLVARRRLRTNMPSFDIKLRILNDSPSTNDVDLQIQIRGYSSPTDSTPVVTWATGFKVLYTDGVTYTDLEFHIEADSDPDAQYWEFRLGFFHVVVHDIGEVTIDSIFVYATPRTFGSNTFQDEGGGNAKYHPGLVPLSDVTVDSGKVLQADGTWVANTGGGAPVDSVFGRTGAVTAQSSDYSSFYSAVGHVHAAGDITSGVFVVGRIPNLNASKITAGTFVDARIPNL</sequence>
<proteinExistence type="predicted"/>
<feature type="non-terminal residue" evidence="1">
    <location>
        <position position="775"/>
    </location>
</feature>
<comment type="caution">
    <text evidence="1">The sequence shown here is derived from an EMBL/GenBank/DDBJ whole genome shotgun (WGS) entry which is preliminary data.</text>
</comment>
<organism evidence="1">
    <name type="scientific">marine sediment metagenome</name>
    <dbReference type="NCBI Taxonomy" id="412755"/>
    <lineage>
        <taxon>unclassified sequences</taxon>
        <taxon>metagenomes</taxon>
        <taxon>ecological metagenomes</taxon>
    </lineage>
</organism>
<name>A0A0F9G533_9ZZZZ</name>
<evidence type="ECO:0000313" key="1">
    <source>
        <dbReference type="EMBL" id="KKL85561.1"/>
    </source>
</evidence>
<dbReference type="EMBL" id="LAZR01021371">
    <property type="protein sequence ID" value="KKL85561.1"/>
    <property type="molecule type" value="Genomic_DNA"/>
</dbReference>
<feature type="non-terminal residue" evidence="1">
    <location>
        <position position="1"/>
    </location>
</feature>
<dbReference type="AlphaFoldDB" id="A0A0F9G533"/>
<gene>
    <name evidence="1" type="ORF">LCGC14_1953500</name>
</gene>
<accession>A0A0F9G533</accession>
<protein>
    <submittedName>
        <fullName evidence="1">Uncharacterized protein</fullName>
    </submittedName>
</protein>